<dbReference type="KEGG" id="adg:Adeg_1086"/>
<reference evidence="2 3" key="1">
    <citation type="submission" date="2009-10" db="EMBL/GenBank/DDBJ databases">
        <title>Complete sequence of chromosome of Ammonifex degensii KC4.</title>
        <authorList>
            <consortium name="US DOE Joint Genome Institute"/>
            <person name="Kerfeld C."/>
            <person name="Goodner B."/>
            <person name="Huber H."/>
            <person name="Stetter K."/>
            <person name="Lucas S."/>
            <person name="Copeland A."/>
            <person name="Lapidus A."/>
            <person name="Glavina del Rio T."/>
            <person name="Dalin E."/>
            <person name="Tice H."/>
            <person name="Bruce D."/>
            <person name="Goodwin L."/>
            <person name="Pitluck S."/>
            <person name="Saunders E."/>
            <person name="Brettin T."/>
            <person name="Detter J.C."/>
            <person name="Han C."/>
            <person name="Larimer F."/>
            <person name="Land M."/>
            <person name="Hauser L."/>
            <person name="Kyrpides N."/>
            <person name="Ovchinnikova G."/>
            <person name="Richardson P."/>
        </authorList>
    </citation>
    <scope>NUCLEOTIDE SEQUENCE [LARGE SCALE GENOMIC DNA]</scope>
    <source>
        <strain evidence="3">DSM 10501 / KC4</strain>
    </source>
</reference>
<dbReference type="AlphaFoldDB" id="C9RD85"/>
<feature type="transmembrane region" description="Helical" evidence="1">
    <location>
        <begin position="71"/>
        <end position="91"/>
    </location>
</feature>
<sequence>MFNRYREGNNLPRGIYEGVLDAIGIFAFLFGERLGQEERLPTPAELRDYLDYAGVSFGIDLLLYAPPHRPVNAYLSTAINAFLTGLVVGVMHRYREKK</sequence>
<dbReference type="STRING" id="429009.Adeg_1086"/>
<evidence type="ECO:0000256" key="1">
    <source>
        <dbReference type="SAM" id="Phobius"/>
    </source>
</evidence>
<evidence type="ECO:0000313" key="2">
    <source>
        <dbReference type="EMBL" id="ACX52212.1"/>
    </source>
</evidence>
<keyword evidence="1" id="KW-0812">Transmembrane</keyword>
<keyword evidence="1" id="KW-0472">Membrane</keyword>
<dbReference type="EMBL" id="CP001785">
    <property type="protein sequence ID" value="ACX52212.1"/>
    <property type="molecule type" value="Genomic_DNA"/>
</dbReference>
<keyword evidence="1" id="KW-1133">Transmembrane helix</keyword>
<evidence type="ECO:0000313" key="3">
    <source>
        <dbReference type="Proteomes" id="UP000002620"/>
    </source>
</evidence>
<dbReference type="HOGENOM" id="CLU_2327704_0_0_9"/>
<dbReference type="Proteomes" id="UP000002620">
    <property type="component" value="Chromosome"/>
</dbReference>
<dbReference type="RefSeq" id="WP_015739089.1">
    <property type="nucleotide sequence ID" value="NC_013385.1"/>
</dbReference>
<keyword evidence="3" id="KW-1185">Reference proteome</keyword>
<accession>C9RD85</accession>
<organism evidence="2 3">
    <name type="scientific">Ammonifex degensii (strain DSM 10501 / KC4)</name>
    <dbReference type="NCBI Taxonomy" id="429009"/>
    <lineage>
        <taxon>Bacteria</taxon>
        <taxon>Bacillati</taxon>
        <taxon>Bacillota</taxon>
        <taxon>Clostridia</taxon>
        <taxon>Thermoanaerobacterales</taxon>
        <taxon>Thermoanaerobacteraceae</taxon>
        <taxon>Ammonifex</taxon>
    </lineage>
</organism>
<proteinExistence type="predicted"/>
<gene>
    <name evidence="2" type="ordered locus">Adeg_1086</name>
</gene>
<evidence type="ECO:0008006" key="4">
    <source>
        <dbReference type="Google" id="ProtNLM"/>
    </source>
</evidence>
<dbReference type="OrthoDB" id="9838443at2"/>
<protein>
    <recommendedName>
        <fullName evidence="4">VanZ family protein</fullName>
    </recommendedName>
</protein>
<name>C9RD85_AMMDK</name>